<dbReference type="RefSeq" id="WP_213110030.1">
    <property type="nucleotide sequence ID" value="NZ_JAGYPJ010000001.1"/>
</dbReference>
<dbReference type="GO" id="GO:0016747">
    <property type="term" value="F:acyltransferase activity, transferring groups other than amino-acyl groups"/>
    <property type="evidence" value="ECO:0007669"/>
    <property type="project" value="InterPro"/>
</dbReference>
<dbReference type="InterPro" id="IPR016181">
    <property type="entry name" value="Acyl_CoA_acyltransferase"/>
</dbReference>
<keyword evidence="3" id="KW-1185">Reference proteome</keyword>
<dbReference type="InterPro" id="IPR000182">
    <property type="entry name" value="GNAT_dom"/>
</dbReference>
<feature type="domain" description="N-acetyltransferase" evidence="1">
    <location>
        <begin position="1"/>
        <end position="155"/>
    </location>
</feature>
<dbReference type="SUPFAM" id="SSF55729">
    <property type="entry name" value="Acyl-CoA N-acyltransferases (Nat)"/>
    <property type="match status" value="1"/>
</dbReference>
<dbReference type="Proteomes" id="UP000682713">
    <property type="component" value="Unassembled WGS sequence"/>
</dbReference>
<reference evidence="2 3" key="1">
    <citation type="submission" date="2021-05" db="EMBL/GenBank/DDBJ databases">
        <title>Novel Bacillus species.</title>
        <authorList>
            <person name="Liu G."/>
        </authorList>
    </citation>
    <scope>NUCLEOTIDE SEQUENCE [LARGE SCALE GENOMIC DNA]</scope>
    <source>
        <strain evidence="2 3">FJAT-49732</strain>
    </source>
</reference>
<dbReference type="EMBL" id="JAGYPJ010000001">
    <property type="protein sequence ID" value="MBS4199345.1"/>
    <property type="molecule type" value="Genomic_DNA"/>
</dbReference>
<dbReference type="Pfam" id="PF00583">
    <property type="entry name" value="Acetyltransf_1"/>
    <property type="match status" value="1"/>
</dbReference>
<evidence type="ECO:0000259" key="1">
    <source>
        <dbReference type="PROSITE" id="PS51186"/>
    </source>
</evidence>
<gene>
    <name evidence="2" type="ORF">KHA93_06735</name>
</gene>
<comment type="caution">
    <text evidence="2">The sequence shown here is derived from an EMBL/GenBank/DDBJ whole genome shotgun (WGS) entry which is preliminary data.</text>
</comment>
<protein>
    <submittedName>
        <fullName evidence="2">GNAT family N-acetyltransferase</fullName>
    </submittedName>
</protein>
<proteinExistence type="predicted"/>
<evidence type="ECO:0000313" key="2">
    <source>
        <dbReference type="EMBL" id="MBS4199345.1"/>
    </source>
</evidence>
<evidence type="ECO:0000313" key="3">
    <source>
        <dbReference type="Proteomes" id="UP000682713"/>
    </source>
</evidence>
<organism evidence="2 3">
    <name type="scientific">Lederbergia citrisecunda</name>
    <dbReference type="NCBI Taxonomy" id="2833583"/>
    <lineage>
        <taxon>Bacteria</taxon>
        <taxon>Bacillati</taxon>
        <taxon>Bacillota</taxon>
        <taxon>Bacilli</taxon>
        <taxon>Bacillales</taxon>
        <taxon>Bacillaceae</taxon>
        <taxon>Lederbergia</taxon>
    </lineage>
</organism>
<dbReference type="Gene3D" id="3.40.630.30">
    <property type="match status" value="1"/>
</dbReference>
<name>A0A942TKK7_9BACI</name>
<sequence>MNIKNLTKEQAKQIIKWRYEPPFDFYNMDDDEETLQELLHYFGVLDGQVLLGFYCLGSFAQVPIGREKGLYPESEGLTDLGFGMKPELTGQGLGYTFISFIIEEIQQKYNLNKIRLTVAEFNKRAIALYEKLGFVMQTSFIANDTTFLVMIKKLE</sequence>
<accession>A0A942TKK7</accession>
<dbReference type="PROSITE" id="PS51186">
    <property type="entry name" value="GNAT"/>
    <property type="match status" value="1"/>
</dbReference>
<dbReference type="AlphaFoldDB" id="A0A942TKK7"/>